<proteinExistence type="inferred from homology"/>
<sequence>MISDQDENMLSFMIDLKVEKGNDYCKIMLLFCSNPYFRNDVIVKEYLITLTGPKASYSTPIQWHDHFEQEAYSRRHNNSGLNFFNWFSDHSLAGSDRIAEYICNDLWPNPLKYYMRKMAAGKGAEKRTGEEALTGYSVEECKVGVQGRRALSFSHGHIEAGMNIAQAPGHQVIRVK</sequence>
<comment type="caution">
    <text evidence="3">The sequence shown here is derived from an EMBL/GenBank/DDBJ whole genome shotgun (WGS) entry which is preliminary data.</text>
</comment>
<dbReference type="Proteomes" id="UP000664940">
    <property type="component" value="Unassembled WGS sequence"/>
</dbReference>
<organism evidence="3 4">
    <name type="scientific">Phyllostomus discolor</name>
    <name type="common">pale spear-nosed bat</name>
    <dbReference type="NCBI Taxonomy" id="89673"/>
    <lineage>
        <taxon>Eukaryota</taxon>
        <taxon>Metazoa</taxon>
        <taxon>Chordata</taxon>
        <taxon>Craniata</taxon>
        <taxon>Vertebrata</taxon>
        <taxon>Euteleostomi</taxon>
        <taxon>Mammalia</taxon>
        <taxon>Eutheria</taxon>
        <taxon>Laurasiatheria</taxon>
        <taxon>Chiroptera</taxon>
        <taxon>Yangochiroptera</taxon>
        <taxon>Phyllostomidae</taxon>
        <taxon>Phyllostominae</taxon>
        <taxon>Phyllostomus</taxon>
    </lineage>
</organism>
<dbReference type="InterPro" id="IPR037231">
    <property type="entry name" value="NAP-like_sf"/>
</dbReference>
<evidence type="ECO:0000313" key="4">
    <source>
        <dbReference type="Proteomes" id="UP000664940"/>
    </source>
</evidence>
<dbReference type="GO" id="GO:0005634">
    <property type="term" value="C:nucleus"/>
    <property type="evidence" value="ECO:0007669"/>
    <property type="project" value="InterPro"/>
</dbReference>
<dbReference type="Gene3D" id="3.30.1120.90">
    <property type="entry name" value="Nucleosome assembly protein"/>
    <property type="match status" value="1"/>
</dbReference>
<reference evidence="3 4" key="1">
    <citation type="journal article" date="2020" name="Nature">
        <title>Six reference-quality genomes reveal evolution of bat adaptations.</title>
        <authorList>
            <person name="Jebb D."/>
            <person name="Huang Z."/>
            <person name="Pippel M."/>
            <person name="Hughes G.M."/>
            <person name="Lavrichenko K."/>
            <person name="Devanna P."/>
            <person name="Winkler S."/>
            <person name="Jermiin L.S."/>
            <person name="Skirmuntt E.C."/>
            <person name="Katzourakis A."/>
            <person name="Burkitt-Gray L."/>
            <person name="Ray D.A."/>
            <person name="Sullivan K.A.M."/>
            <person name="Roscito J.G."/>
            <person name="Kirilenko B.M."/>
            <person name="Davalos L.M."/>
            <person name="Corthals A.P."/>
            <person name="Power M.L."/>
            <person name="Jones G."/>
            <person name="Ransome R.D."/>
            <person name="Dechmann D.K.N."/>
            <person name="Locatelli A.G."/>
            <person name="Puechmaille S.J."/>
            <person name="Fedrigo O."/>
            <person name="Jarvis E.D."/>
            <person name="Hiller M."/>
            <person name="Vernes S.C."/>
            <person name="Myers E.W."/>
            <person name="Teeling E.C."/>
        </authorList>
    </citation>
    <scope>NUCLEOTIDE SEQUENCE [LARGE SCALE GENOMIC DNA]</scope>
    <source>
        <strain evidence="3">Bat1K_MPI-CBG_1</strain>
    </source>
</reference>
<dbReference type="AlphaFoldDB" id="A0A834DAX4"/>
<evidence type="ECO:0000256" key="2">
    <source>
        <dbReference type="RuleBase" id="RU003876"/>
    </source>
</evidence>
<evidence type="ECO:0008006" key="5">
    <source>
        <dbReference type="Google" id="ProtNLM"/>
    </source>
</evidence>
<dbReference type="SUPFAM" id="SSF143113">
    <property type="entry name" value="NAP-like"/>
    <property type="match status" value="1"/>
</dbReference>
<comment type="similarity">
    <text evidence="1 2">Belongs to the nucleosome assembly protein (NAP) family.</text>
</comment>
<dbReference type="Pfam" id="PF00956">
    <property type="entry name" value="NAP"/>
    <property type="match status" value="1"/>
</dbReference>
<dbReference type="GO" id="GO:0006334">
    <property type="term" value="P:nucleosome assembly"/>
    <property type="evidence" value="ECO:0007669"/>
    <property type="project" value="InterPro"/>
</dbReference>
<evidence type="ECO:0000256" key="1">
    <source>
        <dbReference type="ARBA" id="ARBA00009947"/>
    </source>
</evidence>
<dbReference type="PANTHER" id="PTHR11875">
    <property type="entry name" value="TESTIS-SPECIFIC Y-ENCODED PROTEIN"/>
    <property type="match status" value="1"/>
</dbReference>
<gene>
    <name evidence="3" type="ORF">HJG60_009540</name>
</gene>
<accession>A0A834DAX4</accession>
<name>A0A834DAX4_9CHIR</name>
<dbReference type="InterPro" id="IPR002164">
    <property type="entry name" value="NAP_family"/>
</dbReference>
<dbReference type="EMBL" id="JABVXQ010000016">
    <property type="protein sequence ID" value="KAF6073406.1"/>
    <property type="molecule type" value="Genomic_DNA"/>
</dbReference>
<evidence type="ECO:0000313" key="3">
    <source>
        <dbReference type="EMBL" id="KAF6073406.1"/>
    </source>
</evidence>
<protein>
    <recommendedName>
        <fullName evidence="5">Testis-specific Y-encoded protein 3-like</fullName>
    </recommendedName>
</protein>